<evidence type="ECO:0000313" key="9">
    <source>
        <dbReference type="EMBL" id="UZC85053.2"/>
    </source>
</evidence>
<dbReference type="InterPro" id="IPR000847">
    <property type="entry name" value="LysR_HTH_N"/>
</dbReference>
<dbReference type="EMBL" id="CP110176">
    <property type="protein sequence ID" value="UZC85053.2"/>
    <property type="molecule type" value="Genomic_DNA"/>
</dbReference>
<keyword evidence="2" id="KW-0805">Transcription regulation</keyword>
<reference evidence="7" key="4">
    <citation type="submission" date="2023-11" db="EMBL/GenBank/DDBJ databases">
        <title>WGS of Aeromonas in Northern Israel.</title>
        <authorList>
            <person name="Hershko Y."/>
        </authorList>
    </citation>
    <scope>NUCLEOTIDE SEQUENCE</scope>
    <source>
        <strain evidence="7">77416</strain>
    </source>
</reference>
<name>A0A3G9IB81_AERCA</name>
<protein>
    <submittedName>
        <fullName evidence="6">LysR family transcriptional regulator</fullName>
    </submittedName>
</protein>
<dbReference type="FunFam" id="1.10.10.10:FF:000001">
    <property type="entry name" value="LysR family transcriptional regulator"/>
    <property type="match status" value="1"/>
</dbReference>
<dbReference type="Gene3D" id="1.10.10.10">
    <property type="entry name" value="Winged helix-like DNA-binding domain superfamily/Winged helix DNA-binding domain"/>
    <property type="match status" value="1"/>
</dbReference>
<reference evidence="9" key="3">
    <citation type="submission" date="2023-04" db="EMBL/GenBank/DDBJ databases">
        <title>Whole Genome Sequence of Multi-drug resistant Aeromonas caviae as a gut pathogen in newborn.</title>
        <authorList>
            <person name="Jadhav S.V."/>
            <person name="Saroj S.D."/>
            <person name="Saha U.B."/>
            <person name="Sen S."/>
            <person name="Kher A."/>
        </authorList>
    </citation>
    <scope>NUCLEOTIDE SEQUENCE</scope>
    <source>
        <strain evidence="9">SVJ23</strain>
    </source>
</reference>
<evidence type="ECO:0000313" key="8">
    <source>
        <dbReference type="EMBL" id="QQA63060.1"/>
    </source>
</evidence>
<dbReference type="CDD" id="cd08473">
    <property type="entry name" value="PBP2_CrgA_like_4"/>
    <property type="match status" value="1"/>
</dbReference>
<reference evidence="8" key="1">
    <citation type="submission" date="2020-12" db="EMBL/GenBank/DDBJ databases">
        <title>GES Beta-lactamases isolated from hospital effluents in Brazil.</title>
        <authorList>
            <person name="Conte D."/>
            <person name="Mesa D."/>
            <person name="Palmeiro J.K."/>
            <person name="Dalla-Costa L.M."/>
        </authorList>
    </citation>
    <scope>NUCLEOTIDE SEQUENCE [LARGE SCALE GENOMIC DNA]</scope>
    <source>
        <strain evidence="8">Aero21</strain>
    </source>
</reference>
<dbReference type="GO" id="GO:0043565">
    <property type="term" value="F:sequence-specific DNA binding"/>
    <property type="evidence" value="ECO:0007669"/>
    <property type="project" value="TreeGrafter"/>
</dbReference>
<organism evidence="6 10">
    <name type="scientific">Aeromonas caviae</name>
    <name type="common">Aeromonas punctata</name>
    <dbReference type="NCBI Taxonomy" id="648"/>
    <lineage>
        <taxon>Bacteria</taxon>
        <taxon>Pseudomonadati</taxon>
        <taxon>Pseudomonadota</taxon>
        <taxon>Gammaproteobacteria</taxon>
        <taxon>Aeromonadales</taxon>
        <taxon>Aeromonadaceae</taxon>
        <taxon>Aeromonas</taxon>
    </lineage>
</organism>
<dbReference type="GO" id="GO:0006351">
    <property type="term" value="P:DNA-templated transcription"/>
    <property type="evidence" value="ECO:0007669"/>
    <property type="project" value="TreeGrafter"/>
</dbReference>
<evidence type="ECO:0000256" key="4">
    <source>
        <dbReference type="ARBA" id="ARBA00023163"/>
    </source>
</evidence>
<dbReference type="EMBL" id="JAOCIZ010000036">
    <property type="protein sequence ID" value="MDH1505525.1"/>
    <property type="molecule type" value="Genomic_DNA"/>
</dbReference>
<dbReference type="SUPFAM" id="SSF46785">
    <property type="entry name" value="Winged helix' DNA-binding domain"/>
    <property type="match status" value="1"/>
</dbReference>
<dbReference type="InterPro" id="IPR058163">
    <property type="entry name" value="LysR-type_TF_proteobact-type"/>
</dbReference>
<dbReference type="InterPro" id="IPR036390">
    <property type="entry name" value="WH_DNA-bd_sf"/>
</dbReference>
<feature type="domain" description="HTH lysR-type" evidence="5">
    <location>
        <begin position="1"/>
        <end position="60"/>
    </location>
</feature>
<dbReference type="PANTHER" id="PTHR30537:SF31">
    <property type="entry name" value="TRANSCRIPTIONAL REGULATOR, LYSR FAMILY"/>
    <property type="match status" value="1"/>
</dbReference>
<keyword evidence="3" id="KW-0238">DNA-binding</keyword>
<dbReference type="GO" id="GO:0003700">
    <property type="term" value="F:DNA-binding transcription factor activity"/>
    <property type="evidence" value="ECO:0007669"/>
    <property type="project" value="InterPro"/>
</dbReference>
<evidence type="ECO:0000259" key="5">
    <source>
        <dbReference type="PROSITE" id="PS50931"/>
    </source>
</evidence>
<dbReference type="PROSITE" id="PS50931">
    <property type="entry name" value="HTH_LYSR"/>
    <property type="match status" value="1"/>
</dbReference>
<dbReference type="SUPFAM" id="SSF53850">
    <property type="entry name" value="Periplasmic binding protein-like II"/>
    <property type="match status" value="1"/>
</dbReference>
<dbReference type="Proteomes" id="UP001163285">
    <property type="component" value="Chromosome"/>
</dbReference>
<dbReference type="AlphaFoldDB" id="A0A3G9IB81"/>
<evidence type="ECO:0000313" key="7">
    <source>
        <dbReference type="EMBL" id="MDX7722799.1"/>
    </source>
</evidence>
<dbReference type="EMBL" id="JAWZVU010000170">
    <property type="protein sequence ID" value="MDX7722799.1"/>
    <property type="molecule type" value="Genomic_DNA"/>
</dbReference>
<evidence type="ECO:0000256" key="3">
    <source>
        <dbReference type="ARBA" id="ARBA00023125"/>
    </source>
</evidence>
<accession>A0A3G9IB81</accession>
<dbReference type="Proteomes" id="UP001277183">
    <property type="component" value="Unassembled WGS sequence"/>
</dbReference>
<dbReference type="Proteomes" id="UP001161704">
    <property type="component" value="Unassembled WGS sequence"/>
</dbReference>
<dbReference type="PANTHER" id="PTHR30537">
    <property type="entry name" value="HTH-TYPE TRANSCRIPTIONAL REGULATOR"/>
    <property type="match status" value="1"/>
</dbReference>
<sequence>MQQDLNDLYFYVQVVDHGGFAQAGRALGMPKSRLSRRIAMLEERLGVRLIQRSTRSFTVTELGQAYYTRCRAMLVEADAAQDLIAATQSEPCGLVRIACPIDLLHAHVGRMLVSFALAHPSVKVQLVGVNRAVDLVAEGLDMALRVRPLPLEDSDLAMRVLGYATQCLVASPALVASLGMPRAPADLLSWPSLGHGASLEGHHWTLLGPNGARVKQHHSPRFATTDMQTLRQGAIDGLGVVQLPTMMMDEPLADGRLVRLLPDWAPRQEVIHAVFPSRRGLLPAIRALIDHLVEGFSPLGQASTQLPP</sequence>
<dbReference type="Gene3D" id="3.40.190.290">
    <property type="match status" value="1"/>
</dbReference>
<dbReference type="EMBL" id="CP065937">
    <property type="protein sequence ID" value="QQA63060.1"/>
    <property type="molecule type" value="Genomic_DNA"/>
</dbReference>
<dbReference type="NCBIfam" id="NF011573">
    <property type="entry name" value="PRK14997.1"/>
    <property type="match status" value="1"/>
</dbReference>
<evidence type="ECO:0000313" key="10">
    <source>
        <dbReference type="Proteomes" id="UP001161704"/>
    </source>
</evidence>
<keyword evidence="4" id="KW-0804">Transcription</keyword>
<reference evidence="6" key="2">
    <citation type="submission" date="2022-09" db="EMBL/GenBank/DDBJ databases">
        <title>Intensive care unit water sources are persistently colonized with multi-drug resistant bacteria and are the site of extensive horizontal gene transfer of antibiotic resistance genes.</title>
        <authorList>
            <person name="Diorio-Toth L."/>
        </authorList>
    </citation>
    <scope>NUCLEOTIDE SEQUENCE</scope>
    <source>
        <strain evidence="6">GD03710</strain>
    </source>
</reference>
<dbReference type="RefSeq" id="WP_041211406.1">
    <property type="nucleotide sequence ID" value="NZ_AP019195.1"/>
</dbReference>
<dbReference type="Pfam" id="PF00126">
    <property type="entry name" value="HTH_1"/>
    <property type="match status" value="1"/>
</dbReference>
<dbReference type="InterPro" id="IPR036388">
    <property type="entry name" value="WH-like_DNA-bd_sf"/>
</dbReference>
<dbReference type="Pfam" id="PF03466">
    <property type="entry name" value="LysR_substrate"/>
    <property type="match status" value="1"/>
</dbReference>
<evidence type="ECO:0000256" key="2">
    <source>
        <dbReference type="ARBA" id="ARBA00023015"/>
    </source>
</evidence>
<dbReference type="InterPro" id="IPR005119">
    <property type="entry name" value="LysR_subst-bd"/>
</dbReference>
<comment type="similarity">
    <text evidence="1">Belongs to the LysR transcriptional regulatory family.</text>
</comment>
<proteinExistence type="inferred from homology"/>
<gene>
    <name evidence="8" type="ORF">JC965_11930</name>
    <name evidence="6" type="ORF">N5I20_10720</name>
    <name evidence="9" type="ORF">OJY61_14525</name>
    <name evidence="7" type="ORF">SJS77_20535</name>
</gene>
<evidence type="ECO:0000313" key="6">
    <source>
        <dbReference type="EMBL" id="MDH1505525.1"/>
    </source>
</evidence>
<evidence type="ECO:0000256" key="1">
    <source>
        <dbReference type="ARBA" id="ARBA00009437"/>
    </source>
</evidence>